<dbReference type="SUPFAM" id="SSF81901">
    <property type="entry name" value="HCP-like"/>
    <property type="match status" value="4"/>
</dbReference>
<dbReference type="PANTHER" id="PTHR11102:SF160">
    <property type="entry name" value="ERAD-ASSOCIATED E3 UBIQUITIN-PROTEIN LIGASE COMPONENT HRD3"/>
    <property type="match status" value="1"/>
</dbReference>
<dbReference type="SMART" id="SM00671">
    <property type="entry name" value="SEL1"/>
    <property type="match status" value="8"/>
</dbReference>
<dbReference type="InterPro" id="IPR006597">
    <property type="entry name" value="Sel1-like"/>
</dbReference>
<proteinExistence type="inferred from homology"/>
<name>A0ABR2HVK0_9EUKA</name>
<organism evidence="2 3">
    <name type="scientific">Tritrichomonas musculus</name>
    <dbReference type="NCBI Taxonomy" id="1915356"/>
    <lineage>
        <taxon>Eukaryota</taxon>
        <taxon>Metamonada</taxon>
        <taxon>Parabasalia</taxon>
        <taxon>Tritrichomonadida</taxon>
        <taxon>Tritrichomonadidae</taxon>
        <taxon>Tritrichomonas</taxon>
    </lineage>
</organism>
<keyword evidence="3" id="KW-1185">Reference proteome</keyword>
<dbReference type="SUPFAM" id="SSF56112">
    <property type="entry name" value="Protein kinase-like (PK-like)"/>
    <property type="match status" value="1"/>
</dbReference>
<dbReference type="InterPro" id="IPR050767">
    <property type="entry name" value="Sel1_AlgK"/>
</dbReference>
<evidence type="ECO:0008006" key="4">
    <source>
        <dbReference type="Google" id="ProtNLM"/>
    </source>
</evidence>
<comment type="caution">
    <text evidence="2">The sequence shown here is derived from an EMBL/GenBank/DDBJ whole genome shotgun (WGS) entry which is preliminary data.</text>
</comment>
<dbReference type="Pfam" id="PF08238">
    <property type="entry name" value="Sel1"/>
    <property type="match status" value="6"/>
</dbReference>
<protein>
    <recommendedName>
        <fullName evidence="4">Protein kinase domain-containing protein</fullName>
    </recommendedName>
</protein>
<dbReference type="Proteomes" id="UP001470230">
    <property type="component" value="Unassembled WGS sequence"/>
</dbReference>
<reference evidence="2 3" key="1">
    <citation type="submission" date="2024-04" db="EMBL/GenBank/DDBJ databases">
        <title>Tritrichomonas musculus Genome.</title>
        <authorList>
            <person name="Alves-Ferreira E."/>
            <person name="Grigg M."/>
            <person name="Lorenzi H."/>
            <person name="Galac M."/>
        </authorList>
    </citation>
    <scope>NUCLEOTIDE SEQUENCE [LARGE SCALE GENOMIC DNA]</scope>
    <source>
        <strain evidence="2 3">EAF2021</strain>
    </source>
</reference>
<evidence type="ECO:0000256" key="1">
    <source>
        <dbReference type="ARBA" id="ARBA00038101"/>
    </source>
</evidence>
<dbReference type="EMBL" id="JAPFFF010000023">
    <property type="protein sequence ID" value="KAK8852863.1"/>
    <property type="molecule type" value="Genomic_DNA"/>
</dbReference>
<dbReference type="InterPro" id="IPR011009">
    <property type="entry name" value="Kinase-like_dom_sf"/>
</dbReference>
<evidence type="ECO:0000313" key="2">
    <source>
        <dbReference type="EMBL" id="KAK8852863.1"/>
    </source>
</evidence>
<gene>
    <name evidence="2" type="ORF">M9Y10_017855</name>
</gene>
<dbReference type="Gene3D" id="1.10.510.10">
    <property type="entry name" value="Transferase(Phosphotransferase) domain 1"/>
    <property type="match status" value="1"/>
</dbReference>
<dbReference type="InterPro" id="IPR011990">
    <property type="entry name" value="TPR-like_helical_dom_sf"/>
</dbReference>
<sequence>MDLKSTIIDQIHIFDHTKFIENEESMNQRGILIATHKSKDLICYLVKKEEDFNEHNKIMFIDKCEKSYELIHPSILNLSGFSIQKPYLYYKYVENHPKKDTYKPEEILEIIIGIASGLSYLLSNGFYYSNFSINSIIFDENSKPKLFDYIEFEDSKKMNEDELIIKYVEVITTIIPEKDLQFNHQIVSLIKSVNQKENLPTFEEFVQSFNSSDCEEKTKISSNIFSLLKYKDKFGFNANVEFIENDEIDLKYKSIEEICYYFYEEKPKILTVKDVFILNCLPDYYVKRLFTFLGNMGDFNMRYIQYDDLFKNKVENEEESFKIYIELKEQIKDIEDKMDSLLFFDSKREELEYQLEKRRIQAIYYLKKSNNLQAKIELAVQRIKGNMLPYNLAKVKDILDKIKDVSDEKTKKIIKKMKEKNTEMLNEISIDNVLSNLPREQNEILQKARQGNILYMLFVGFSFFTGYNGFPIIRPLSIYFYQEAAKKSSHAMNLLGYLYFKGIFFPRNFQRARKCFAKAAKDGYVKAEIIDGIFRKKSCRSYLLFFSIESFFNRYLPSFKSMFPNDSYKFPLINHYLENNKSFYLLYLGNDESDLQSEKKSELCSMYLKIDERDYYSKKIEQTFSEKILISSESNENEDNPLEIAKSYFYGLNNYPVNYSQALNYFKLAADKGDSEAQWRYALMIKNFLDCAEKSSKDIESYLQKSSDNNNTQGKLLYSLFLRDDENINMFQRHINECCDSGNLDAMYYYAMHLEKIDKTLEQSISYYKKAADSGHLDSLIRLIYLLKSKSETSLYEEYLNLSVSLLNETFLVKLIILNDKNKKYDQSNILIQTGIMINYRLFNAYYADHLLFGKGMDADIEKAQKLVKLAFEKEYSDEYLERYLYVVLDIYILKDKHREAVEFLIKYRSKITSRYKYKFISFYLKLDKIIAKKYYITVYFYDKEYQKFYDILEELMSSNKKNVLAVYSKMDNLAKLYNNVYAMIELGRLKKNGKFISRDLKTVVQYFSFAAKRKCPQGYYYLGKEYFYGRILNQDFNEAKKFFILALRDNGEPRAGYYIYKIPNIKDDVDVDDVCSLKISASFGYKRALYLYGKLLYTHKDPRISMDKPQGCELLLQSAYQGYSKAARFCRSHNIHDRLNIGINLIKHDKTTISSESSLGKTIKKDEINSSKNDDINSSRIDDINDNKIDDINNNKIDDINSSKIDNDSTSIALKTKTKSYKLIHPRKSQVSNSKK</sequence>
<comment type="similarity">
    <text evidence="1">Belongs to the sel-1 family.</text>
</comment>
<evidence type="ECO:0000313" key="3">
    <source>
        <dbReference type="Proteomes" id="UP001470230"/>
    </source>
</evidence>
<accession>A0ABR2HVK0</accession>
<dbReference type="Gene3D" id="1.25.40.10">
    <property type="entry name" value="Tetratricopeptide repeat domain"/>
    <property type="match status" value="3"/>
</dbReference>
<dbReference type="PANTHER" id="PTHR11102">
    <property type="entry name" value="SEL-1-LIKE PROTEIN"/>
    <property type="match status" value="1"/>
</dbReference>